<dbReference type="SUPFAM" id="SSF52540">
    <property type="entry name" value="P-loop containing nucleoside triphosphate hydrolases"/>
    <property type="match status" value="1"/>
</dbReference>
<feature type="compositionally biased region" description="Basic and acidic residues" evidence="11">
    <location>
        <begin position="704"/>
        <end position="718"/>
    </location>
</feature>
<dbReference type="InterPro" id="IPR027417">
    <property type="entry name" value="P-loop_NTPase"/>
</dbReference>
<feature type="transmembrane region" description="Helical" evidence="12">
    <location>
        <begin position="182"/>
        <end position="204"/>
    </location>
</feature>
<evidence type="ECO:0000256" key="9">
    <source>
        <dbReference type="ARBA" id="ARBA00048743"/>
    </source>
</evidence>
<accession>A0ABS2SLA7</accession>
<dbReference type="InterPro" id="IPR018094">
    <property type="entry name" value="Thymidylate_kinase"/>
</dbReference>
<dbReference type="InterPro" id="IPR039430">
    <property type="entry name" value="Thymidylate_kin-like_dom"/>
</dbReference>
<feature type="transmembrane region" description="Helical" evidence="12">
    <location>
        <begin position="266"/>
        <end position="285"/>
    </location>
</feature>
<evidence type="ECO:0000313" key="15">
    <source>
        <dbReference type="Proteomes" id="UP000809290"/>
    </source>
</evidence>
<dbReference type="InterPro" id="IPR018095">
    <property type="entry name" value="Thymidylate_kin_CS"/>
</dbReference>
<dbReference type="PROSITE" id="PS01331">
    <property type="entry name" value="THYMIDYLATE_KINASE"/>
    <property type="match status" value="1"/>
</dbReference>
<dbReference type="CDD" id="cd01672">
    <property type="entry name" value="TMPK"/>
    <property type="match status" value="1"/>
</dbReference>
<dbReference type="HAMAP" id="MF_00165">
    <property type="entry name" value="Thymidylate_kinase"/>
    <property type="match status" value="1"/>
</dbReference>
<keyword evidence="8 10" id="KW-0067">ATP-binding</keyword>
<keyword evidence="4 10" id="KW-0808">Transferase</keyword>
<feature type="compositionally biased region" description="Polar residues" evidence="11">
    <location>
        <begin position="742"/>
        <end position="757"/>
    </location>
</feature>
<organism evidence="14 15">
    <name type="scientific">Brevibacterium paucivorans</name>
    <dbReference type="NCBI Taxonomy" id="170994"/>
    <lineage>
        <taxon>Bacteria</taxon>
        <taxon>Bacillati</taxon>
        <taxon>Actinomycetota</taxon>
        <taxon>Actinomycetes</taxon>
        <taxon>Micrococcales</taxon>
        <taxon>Brevibacteriaceae</taxon>
        <taxon>Brevibacterium</taxon>
    </lineage>
</organism>
<dbReference type="PANTHER" id="PTHR10344:SF4">
    <property type="entry name" value="UMP-CMP KINASE 2, MITOCHONDRIAL"/>
    <property type="match status" value="1"/>
</dbReference>
<keyword evidence="12" id="KW-0812">Transmembrane</keyword>
<proteinExistence type="inferred from homology"/>
<evidence type="ECO:0000256" key="4">
    <source>
        <dbReference type="ARBA" id="ARBA00022679"/>
    </source>
</evidence>
<dbReference type="RefSeq" id="WP_338028646.1">
    <property type="nucleotide sequence ID" value="NZ_JAFBCP010000001.1"/>
</dbReference>
<comment type="similarity">
    <text evidence="1 10">Belongs to the thymidylate kinase family.</text>
</comment>
<evidence type="ECO:0000256" key="10">
    <source>
        <dbReference type="HAMAP-Rule" id="MF_00165"/>
    </source>
</evidence>
<feature type="transmembrane region" description="Helical" evidence="12">
    <location>
        <begin position="234"/>
        <end position="254"/>
    </location>
</feature>
<evidence type="ECO:0000256" key="2">
    <source>
        <dbReference type="ARBA" id="ARBA00012980"/>
    </source>
</evidence>
<evidence type="ECO:0000256" key="11">
    <source>
        <dbReference type="SAM" id="MobiDB-lite"/>
    </source>
</evidence>
<feature type="transmembrane region" description="Helical" evidence="12">
    <location>
        <begin position="99"/>
        <end position="118"/>
    </location>
</feature>
<evidence type="ECO:0000256" key="12">
    <source>
        <dbReference type="SAM" id="Phobius"/>
    </source>
</evidence>
<gene>
    <name evidence="10" type="primary">tmk</name>
    <name evidence="14" type="ORF">JOE56_001399</name>
</gene>
<sequence length="826" mass="87523">MDTQTVLSKPHAGTIGHAALEVGAWLVALSSAAISFAIVGIHGFGGAMEISRYGELTQLQRDGGFNSSFAVPGLLAFFALSVVGVLIPPKKLTQLKESIRSQLLTLFAAATACVSVVVVFIPTYWLTLVVAALLGMLVGVLAAHAPELHTKPWRTGGLAVGIFLLVTYYFELEHGVPAGAHALRWLLFVGAILLIAAALMVLVFPLSSNRDIDDLHTFPHTLAIKRSRGHMSIAFPWACYALFAVLGALFILPLPATVDGGYGQGAVGLMIAAVLLGWAAGYESGPTFAPGMTRPRLTAFALVAAGLFMIFAGLINELSGKAVVMALTAFSVGVGVRAQKYEFSRRVGLAVGMLLATLLCGLNITFDLNLSPVTTWVLSASGVAFSAIGLLAFATGILAIFLFSPMGVRGMGVDLMNAFQVPGDTSSNVAPQALAVSEDQETRVLPGATASADEPKETGANSLAVPEPVAPSTGLFIAIEGGDGAGKTTQIRNLVDHLESRGFEPVIATREPGGTPVGQSIRSVLLDGEAVSPKSEALLYAADRAHHVATLINQHLDQGGAVITDRYIDSSLAYQAGGRELSEDDVLSLSRWATSGLVPNLTLVLDIDPRVAAERMGSREDANHLDKQSLEFKDRVRQGFLRLAEAEPERYAVIPAGRSVNEVAEHIQRVVDAVIDGGESADVADTFEPIAPRGVFEGVPTERMSPEDAQKAVDENRYAEPPQFLTEPIDVDGAEDADSAEGTGSTEDTENAATTVLPQRPKPEVVPKSAGSKGSTRAMAEPETPETPEKPKNTAESDETYRAKLQRQSMIEQQARQRLRDARRNS</sequence>
<feature type="compositionally biased region" description="Basic and acidic residues" evidence="11">
    <location>
        <begin position="787"/>
        <end position="802"/>
    </location>
</feature>
<keyword evidence="15" id="KW-1185">Reference proteome</keyword>
<dbReference type="Proteomes" id="UP000809290">
    <property type="component" value="Unassembled WGS sequence"/>
</dbReference>
<protein>
    <recommendedName>
        <fullName evidence="3 10">Thymidylate kinase</fullName>
        <ecNumber evidence="2 10">2.7.4.9</ecNumber>
    </recommendedName>
    <alternativeName>
        <fullName evidence="10">dTMP kinase</fullName>
    </alternativeName>
</protein>
<evidence type="ECO:0000256" key="8">
    <source>
        <dbReference type="ARBA" id="ARBA00022840"/>
    </source>
</evidence>
<dbReference type="NCBIfam" id="TIGR00041">
    <property type="entry name" value="DTMP_kinase"/>
    <property type="match status" value="1"/>
</dbReference>
<dbReference type="PANTHER" id="PTHR10344">
    <property type="entry name" value="THYMIDYLATE KINASE"/>
    <property type="match status" value="1"/>
</dbReference>
<feature type="transmembrane region" description="Helical" evidence="12">
    <location>
        <begin position="152"/>
        <end position="170"/>
    </location>
</feature>
<keyword evidence="5 10" id="KW-0545">Nucleotide biosynthesis</keyword>
<keyword evidence="7 10" id="KW-0418">Kinase</keyword>
<keyword evidence="6 10" id="KW-0547">Nucleotide-binding</keyword>
<dbReference type="CDD" id="cd06174">
    <property type="entry name" value="MFS"/>
    <property type="match status" value="1"/>
</dbReference>
<evidence type="ECO:0000256" key="6">
    <source>
        <dbReference type="ARBA" id="ARBA00022741"/>
    </source>
</evidence>
<name>A0ABS2SLA7_9MICO</name>
<feature type="transmembrane region" description="Helical" evidence="12">
    <location>
        <begin position="124"/>
        <end position="145"/>
    </location>
</feature>
<feature type="transmembrane region" description="Helical" evidence="12">
    <location>
        <begin position="24"/>
        <end position="45"/>
    </location>
</feature>
<feature type="transmembrane region" description="Helical" evidence="12">
    <location>
        <begin position="65"/>
        <end position="87"/>
    </location>
</feature>
<comment type="caution">
    <text evidence="14">The sequence shown here is derived from an EMBL/GenBank/DDBJ whole genome shotgun (WGS) entry which is preliminary data.</text>
</comment>
<evidence type="ECO:0000256" key="3">
    <source>
        <dbReference type="ARBA" id="ARBA00017144"/>
    </source>
</evidence>
<evidence type="ECO:0000256" key="1">
    <source>
        <dbReference type="ARBA" id="ARBA00009776"/>
    </source>
</evidence>
<comment type="function">
    <text evidence="10">Phosphorylation of dTMP to form dTDP in both de novo and salvage pathways of dTTP synthesis.</text>
</comment>
<feature type="transmembrane region" description="Helical" evidence="12">
    <location>
        <begin position="297"/>
        <end position="316"/>
    </location>
</feature>
<dbReference type="EC" id="2.7.4.9" evidence="2 10"/>
<evidence type="ECO:0000313" key="14">
    <source>
        <dbReference type="EMBL" id="MBM7816705.1"/>
    </source>
</evidence>
<reference evidence="14 15" key="1">
    <citation type="submission" date="2021-01" db="EMBL/GenBank/DDBJ databases">
        <title>Sequencing the genomes of 1000 actinobacteria strains.</title>
        <authorList>
            <person name="Klenk H.-P."/>
        </authorList>
    </citation>
    <scope>NUCLEOTIDE SEQUENCE [LARGE SCALE GENOMIC DNA]</scope>
    <source>
        <strain evidence="14 15">DSM 13657</strain>
    </source>
</reference>
<evidence type="ECO:0000256" key="5">
    <source>
        <dbReference type="ARBA" id="ARBA00022727"/>
    </source>
</evidence>
<dbReference type="Gene3D" id="3.40.50.300">
    <property type="entry name" value="P-loop containing nucleotide triphosphate hydrolases"/>
    <property type="match status" value="1"/>
</dbReference>
<dbReference type="GO" id="GO:0016301">
    <property type="term" value="F:kinase activity"/>
    <property type="evidence" value="ECO:0007669"/>
    <property type="project" value="UniProtKB-KW"/>
</dbReference>
<dbReference type="EMBL" id="JAFBCP010000001">
    <property type="protein sequence ID" value="MBM7816705.1"/>
    <property type="molecule type" value="Genomic_DNA"/>
</dbReference>
<feature type="region of interest" description="Disordered" evidence="11">
    <location>
        <begin position="688"/>
        <end position="826"/>
    </location>
</feature>
<comment type="catalytic activity">
    <reaction evidence="9 10">
        <text>dTMP + ATP = dTDP + ADP</text>
        <dbReference type="Rhea" id="RHEA:13517"/>
        <dbReference type="ChEBI" id="CHEBI:30616"/>
        <dbReference type="ChEBI" id="CHEBI:58369"/>
        <dbReference type="ChEBI" id="CHEBI:63528"/>
        <dbReference type="ChEBI" id="CHEBI:456216"/>
        <dbReference type="EC" id="2.7.4.9"/>
    </reaction>
</comment>
<feature type="transmembrane region" description="Helical" evidence="12">
    <location>
        <begin position="378"/>
        <end position="403"/>
    </location>
</feature>
<evidence type="ECO:0000259" key="13">
    <source>
        <dbReference type="Pfam" id="PF02223"/>
    </source>
</evidence>
<feature type="region of interest" description="Disordered" evidence="11">
    <location>
        <begin position="440"/>
        <end position="467"/>
    </location>
</feature>
<feature type="domain" description="Thymidylate kinase-like" evidence="13">
    <location>
        <begin position="479"/>
        <end position="667"/>
    </location>
</feature>
<keyword evidence="12" id="KW-0472">Membrane</keyword>
<feature type="compositionally biased region" description="Acidic residues" evidence="11">
    <location>
        <begin position="729"/>
        <end position="739"/>
    </location>
</feature>
<feature type="binding site" evidence="10">
    <location>
        <begin position="481"/>
        <end position="488"/>
    </location>
    <ligand>
        <name>ATP</name>
        <dbReference type="ChEBI" id="CHEBI:30616"/>
    </ligand>
</feature>
<evidence type="ECO:0000256" key="7">
    <source>
        <dbReference type="ARBA" id="ARBA00022777"/>
    </source>
</evidence>
<feature type="transmembrane region" description="Helical" evidence="12">
    <location>
        <begin position="347"/>
        <end position="366"/>
    </location>
</feature>
<keyword evidence="12" id="KW-1133">Transmembrane helix</keyword>
<dbReference type="Pfam" id="PF02223">
    <property type="entry name" value="Thymidylate_kin"/>
    <property type="match status" value="1"/>
</dbReference>